<evidence type="ECO:0000313" key="2">
    <source>
        <dbReference type="Proteomes" id="UP000076078"/>
    </source>
</evidence>
<dbReference type="EMBL" id="LODT01000042">
    <property type="protein sequence ID" value="KYQ88999.1"/>
    <property type="molecule type" value="Genomic_DNA"/>
</dbReference>
<proteinExistence type="predicted"/>
<accession>A0A151Z4V0</accession>
<name>A0A151Z4V0_TIELA</name>
<gene>
    <name evidence="1" type="ORF">DLAC_10215</name>
</gene>
<sequence>MLKEEMDFNEAYSELEIKNKSLAQPFEIENRDLREALFECSITPSTVDTSTQTVDSADGIPEEVMDVVEDDNCVGNVSVEETVVTVEEEEKEVEETPLEFTSETVVDMAQYNSKDDENSGIIFNETVEISAEMNNGYSGEFCLVRESGCRIKNGDIHHLEMANTSW</sequence>
<dbReference type="InParanoid" id="A0A151Z4V0"/>
<protein>
    <submittedName>
        <fullName evidence="1">Uncharacterized protein</fullName>
    </submittedName>
</protein>
<comment type="caution">
    <text evidence="1">The sequence shown here is derived from an EMBL/GenBank/DDBJ whole genome shotgun (WGS) entry which is preliminary data.</text>
</comment>
<dbReference type="Proteomes" id="UP000076078">
    <property type="component" value="Unassembled WGS sequence"/>
</dbReference>
<dbReference type="AlphaFoldDB" id="A0A151Z4V0"/>
<evidence type="ECO:0000313" key="1">
    <source>
        <dbReference type="EMBL" id="KYQ88999.1"/>
    </source>
</evidence>
<organism evidence="1 2">
    <name type="scientific">Tieghemostelium lacteum</name>
    <name type="common">Slime mold</name>
    <name type="synonym">Dictyostelium lacteum</name>
    <dbReference type="NCBI Taxonomy" id="361077"/>
    <lineage>
        <taxon>Eukaryota</taxon>
        <taxon>Amoebozoa</taxon>
        <taxon>Evosea</taxon>
        <taxon>Eumycetozoa</taxon>
        <taxon>Dictyostelia</taxon>
        <taxon>Dictyosteliales</taxon>
        <taxon>Raperosteliaceae</taxon>
        <taxon>Tieghemostelium</taxon>
    </lineage>
</organism>
<keyword evidence="2" id="KW-1185">Reference proteome</keyword>
<reference evidence="1 2" key="1">
    <citation type="submission" date="2015-12" db="EMBL/GenBank/DDBJ databases">
        <title>Dictyostelia acquired genes for synthesis and detection of signals that induce cell-type specialization by lateral gene transfer from prokaryotes.</title>
        <authorList>
            <person name="Gloeckner G."/>
            <person name="Schaap P."/>
        </authorList>
    </citation>
    <scope>NUCLEOTIDE SEQUENCE [LARGE SCALE GENOMIC DNA]</scope>
    <source>
        <strain evidence="1 2">TK</strain>
    </source>
</reference>